<keyword evidence="9" id="KW-1185">Reference proteome</keyword>
<keyword evidence="6" id="KW-0732">Signal</keyword>
<name>A0ABQ3QE62_9ACTN</name>
<dbReference type="InterPro" id="IPR043504">
    <property type="entry name" value="Peptidase_S1_PA_chymotrypsin"/>
</dbReference>
<dbReference type="Pfam" id="PF00089">
    <property type="entry name" value="Trypsin"/>
    <property type="match status" value="1"/>
</dbReference>
<keyword evidence="5" id="KW-1015">Disulfide bond</keyword>
<evidence type="ECO:0000259" key="7">
    <source>
        <dbReference type="Pfam" id="PF00089"/>
    </source>
</evidence>
<keyword evidence="2" id="KW-0645">Protease</keyword>
<evidence type="ECO:0000313" key="9">
    <source>
        <dbReference type="Proteomes" id="UP001052655"/>
    </source>
</evidence>
<evidence type="ECO:0000256" key="4">
    <source>
        <dbReference type="ARBA" id="ARBA00022825"/>
    </source>
</evidence>
<evidence type="ECO:0000256" key="6">
    <source>
        <dbReference type="SAM" id="SignalP"/>
    </source>
</evidence>
<feature type="domain" description="Peptidase S1" evidence="7">
    <location>
        <begin position="109"/>
        <end position="227"/>
    </location>
</feature>
<accession>A0ABQ3QE62</accession>
<comment type="similarity">
    <text evidence="1">Belongs to the peptidase S1 family.</text>
</comment>
<dbReference type="Gene3D" id="2.40.10.10">
    <property type="entry name" value="Trypsin-like serine proteases"/>
    <property type="match status" value="2"/>
</dbReference>
<organism evidence="8 9">
    <name type="scientific">Streptomyces daghestanicus</name>
    <dbReference type="NCBI Taxonomy" id="66885"/>
    <lineage>
        <taxon>Bacteria</taxon>
        <taxon>Bacillati</taxon>
        <taxon>Actinomycetota</taxon>
        <taxon>Actinomycetes</taxon>
        <taxon>Kitasatosporales</taxon>
        <taxon>Streptomycetaceae</taxon>
        <taxon>Streptomyces</taxon>
    </lineage>
</organism>
<evidence type="ECO:0000313" key="8">
    <source>
        <dbReference type="EMBL" id="GHI35529.1"/>
    </source>
</evidence>
<dbReference type="PRINTS" id="PR00861">
    <property type="entry name" value="ALYTICPTASE"/>
</dbReference>
<dbReference type="CDD" id="cd21112">
    <property type="entry name" value="alphaLP-like"/>
    <property type="match status" value="1"/>
</dbReference>
<sequence>MHPVRSVSPFRTAWRAALALVLLLGWSAALGPDARAGERGQDRASVVVHGGDTLYSTAGRCTVGFNARSGSTMYGSVTGRCAQGAGATWYADPALTVAVGVTAGVSYPGNDYAAVRYTDTTGSYPGEVSLGSAGTRDITAAANPVVGQQVCHAGRTTGYRCGTVQAVNVTVNYGGGIVYGLFRSNVCSEPGDIGGPAFSGGTALGIIAGSSGNCASGGFTYYQPVVEWLSAYGLSIY</sequence>
<feature type="signal peptide" evidence="6">
    <location>
        <begin position="1"/>
        <end position="31"/>
    </location>
</feature>
<gene>
    <name evidence="8" type="ORF">Sdagh_72590</name>
</gene>
<protein>
    <recommendedName>
        <fullName evidence="7">Peptidase S1 domain-containing protein</fullName>
    </recommendedName>
</protein>
<comment type="caution">
    <text evidence="8">The sequence shown here is derived from an EMBL/GenBank/DDBJ whole genome shotgun (WGS) entry which is preliminary data.</text>
</comment>
<proteinExistence type="inferred from homology"/>
<evidence type="ECO:0000256" key="3">
    <source>
        <dbReference type="ARBA" id="ARBA00022801"/>
    </source>
</evidence>
<dbReference type="PIRSF" id="PIRSF001134">
    <property type="entry name" value="Streptogrisin"/>
    <property type="match status" value="1"/>
</dbReference>
<reference evidence="8" key="1">
    <citation type="submission" date="2024-05" db="EMBL/GenBank/DDBJ databases">
        <title>Whole genome shotgun sequence of Streptomyces daghestanicus NBRC 12762.</title>
        <authorList>
            <person name="Komaki H."/>
            <person name="Tamura T."/>
        </authorList>
    </citation>
    <scope>NUCLEOTIDE SEQUENCE</scope>
    <source>
        <strain evidence="8">NBRC 12762</strain>
    </source>
</reference>
<dbReference type="RefSeq" id="WP_190078136.1">
    <property type="nucleotide sequence ID" value="NZ_BMTC01000028.1"/>
</dbReference>
<evidence type="ECO:0000256" key="5">
    <source>
        <dbReference type="ARBA" id="ARBA00023157"/>
    </source>
</evidence>
<feature type="chain" id="PRO_5046103399" description="Peptidase S1 domain-containing protein" evidence="6">
    <location>
        <begin position="32"/>
        <end position="237"/>
    </location>
</feature>
<dbReference type="Proteomes" id="UP001052655">
    <property type="component" value="Unassembled WGS sequence"/>
</dbReference>
<dbReference type="EMBL" id="BNDX01000018">
    <property type="protein sequence ID" value="GHI35529.1"/>
    <property type="molecule type" value="Genomic_DNA"/>
</dbReference>
<keyword evidence="3" id="KW-0378">Hydrolase</keyword>
<dbReference type="SUPFAM" id="SSF50494">
    <property type="entry name" value="Trypsin-like serine proteases"/>
    <property type="match status" value="1"/>
</dbReference>
<dbReference type="InterPro" id="IPR001316">
    <property type="entry name" value="Pept_S1A_streptogrisin"/>
</dbReference>
<dbReference type="InterPro" id="IPR009003">
    <property type="entry name" value="Peptidase_S1_PA"/>
</dbReference>
<evidence type="ECO:0000256" key="1">
    <source>
        <dbReference type="ARBA" id="ARBA00007664"/>
    </source>
</evidence>
<dbReference type="InterPro" id="IPR001254">
    <property type="entry name" value="Trypsin_dom"/>
</dbReference>
<evidence type="ECO:0000256" key="2">
    <source>
        <dbReference type="ARBA" id="ARBA00022670"/>
    </source>
</evidence>
<keyword evidence="4" id="KW-0720">Serine protease</keyword>